<dbReference type="RefSeq" id="WP_089742513.1">
    <property type="nucleotide sequence ID" value="NZ_FOGL01000016.1"/>
</dbReference>
<evidence type="ECO:0000313" key="3">
    <source>
        <dbReference type="Proteomes" id="UP000199687"/>
    </source>
</evidence>
<dbReference type="Proteomes" id="UP000199687">
    <property type="component" value="Unassembled WGS sequence"/>
</dbReference>
<keyword evidence="1" id="KW-0812">Transmembrane</keyword>
<gene>
    <name evidence="2" type="ORF">SAMN04487944_11654</name>
</gene>
<evidence type="ECO:0000313" key="2">
    <source>
        <dbReference type="EMBL" id="SES05114.1"/>
    </source>
</evidence>
<proteinExistence type="predicted"/>
<feature type="transmembrane region" description="Helical" evidence="1">
    <location>
        <begin position="12"/>
        <end position="29"/>
    </location>
</feature>
<feature type="transmembrane region" description="Helical" evidence="1">
    <location>
        <begin position="72"/>
        <end position="89"/>
    </location>
</feature>
<evidence type="ECO:0000256" key="1">
    <source>
        <dbReference type="SAM" id="Phobius"/>
    </source>
</evidence>
<feature type="transmembrane region" description="Helical" evidence="1">
    <location>
        <begin position="41"/>
        <end position="60"/>
    </location>
</feature>
<keyword evidence="1" id="KW-1133">Transmembrane helix</keyword>
<name>A0A1H9U7J6_9BACI</name>
<evidence type="ECO:0008006" key="4">
    <source>
        <dbReference type="Google" id="ProtNLM"/>
    </source>
</evidence>
<protein>
    <recommendedName>
        <fullName evidence="4">DUF3953 domain-containing protein</fullName>
    </recommendedName>
</protein>
<keyword evidence="3" id="KW-1185">Reference proteome</keyword>
<dbReference type="AlphaFoldDB" id="A0A1H9U7J6"/>
<keyword evidence="1" id="KW-0472">Membrane</keyword>
<sequence length="93" mass="10804">MSEDTWRKLSRVSMIISLLIFSVIVVFYFDNPYEVKTTPIGIVLLGILFLCCGFGIFVRYREKTEGNVLKALWYTVCFMIAAYAMTRVVDRFL</sequence>
<organism evidence="2 3">
    <name type="scientific">Gracilibacillus ureilyticus</name>
    <dbReference type="NCBI Taxonomy" id="531814"/>
    <lineage>
        <taxon>Bacteria</taxon>
        <taxon>Bacillati</taxon>
        <taxon>Bacillota</taxon>
        <taxon>Bacilli</taxon>
        <taxon>Bacillales</taxon>
        <taxon>Bacillaceae</taxon>
        <taxon>Gracilibacillus</taxon>
    </lineage>
</organism>
<accession>A0A1H9U7J6</accession>
<dbReference type="EMBL" id="FOGL01000016">
    <property type="protein sequence ID" value="SES05114.1"/>
    <property type="molecule type" value="Genomic_DNA"/>
</dbReference>
<reference evidence="2 3" key="1">
    <citation type="submission" date="2016-10" db="EMBL/GenBank/DDBJ databases">
        <authorList>
            <person name="de Groot N.N."/>
        </authorList>
    </citation>
    <scope>NUCLEOTIDE SEQUENCE [LARGE SCALE GENOMIC DNA]</scope>
    <source>
        <strain evidence="2 3">CGMCC 1.7727</strain>
    </source>
</reference>